<evidence type="ECO:0008006" key="3">
    <source>
        <dbReference type="Google" id="ProtNLM"/>
    </source>
</evidence>
<evidence type="ECO:0000313" key="2">
    <source>
        <dbReference type="Proteomes" id="UP000094094"/>
    </source>
</evidence>
<gene>
    <name evidence="1" type="ORF">SL103_15465</name>
</gene>
<dbReference type="AlphaFoldDB" id="A0A1D7VLS8"/>
<protein>
    <recommendedName>
        <fullName evidence="3">Amidase</fullName>
    </recommendedName>
</protein>
<name>A0A1D7VLS8_9ACTN</name>
<dbReference type="KEGG" id="slc:SL103_15465"/>
<reference evidence="1 2" key="1">
    <citation type="submission" date="2016-09" db="EMBL/GenBank/DDBJ databases">
        <title>Complete genome sequencing of Streptomyces lydicus 103 and metabolic pathways analysis of antibiotic biosynthesis.</title>
        <authorList>
            <person name="Jia N."/>
            <person name="Ding M.-Z."/>
            <person name="Gao F."/>
            <person name="Yuan Y.-J."/>
        </authorList>
    </citation>
    <scope>NUCLEOTIDE SEQUENCE [LARGE SCALE GENOMIC DNA]</scope>
    <source>
        <strain evidence="1 2">103</strain>
    </source>
</reference>
<accession>A0A1D7VLS8</accession>
<sequence>MSPQELTAQEAARWALREGLPLEAGRHAEVAATAHHIRTVIGTLRELDFGDTPPAAVYTAGQEADDASL</sequence>
<dbReference type="RefSeq" id="WP_069569576.1">
    <property type="nucleotide sequence ID" value="NZ_CP017157.1"/>
</dbReference>
<dbReference type="Proteomes" id="UP000094094">
    <property type="component" value="Chromosome"/>
</dbReference>
<keyword evidence="2" id="KW-1185">Reference proteome</keyword>
<proteinExistence type="predicted"/>
<evidence type="ECO:0000313" key="1">
    <source>
        <dbReference type="EMBL" id="AOP47478.1"/>
    </source>
</evidence>
<dbReference type="EMBL" id="CP017157">
    <property type="protein sequence ID" value="AOP47478.1"/>
    <property type="molecule type" value="Genomic_DNA"/>
</dbReference>
<dbReference type="OrthoDB" id="3543549at2"/>
<organism evidence="1 2">
    <name type="scientific">Streptomyces lydicus</name>
    <dbReference type="NCBI Taxonomy" id="47763"/>
    <lineage>
        <taxon>Bacteria</taxon>
        <taxon>Bacillati</taxon>
        <taxon>Actinomycetota</taxon>
        <taxon>Actinomycetes</taxon>
        <taxon>Kitasatosporales</taxon>
        <taxon>Streptomycetaceae</taxon>
        <taxon>Streptomyces</taxon>
    </lineage>
</organism>